<name>A0A6J8CRI0_MYTCO</name>
<proteinExistence type="predicted"/>
<accession>A0A6J8CRI0</accession>
<keyword evidence="2" id="KW-1185">Reference proteome</keyword>
<dbReference type="Proteomes" id="UP000507470">
    <property type="component" value="Unassembled WGS sequence"/>
</dbReference>
<organism evidence="1 2">
    <name type="scientific">Mytilus coruscus</name>
    <name type="common">Sea mussel</name>
    <dbReference type="NCBI Taxonomy" id="42192"/>
    <lineage>
        <taxon>Eukaryota</taxon>
        <taxon>Metazoa</taxon>
        <taxon>Spiralia</taxon>
        <taxon>Lophotrochozoa</taxon>
        <taxon>Mollusca</taxon>
        <taxon>Bivalvia</taxon>
        <taxon>Autobranchia</taxon>
        <taxon>Pteriomorphia</taxon>
        <taxon>Mytilida</taxon>
        <taxon>Mytiloidea</taxon>
        <taxon>Mytilidae</taxon>
        <taxon>Mytilinae</taxon>
        <taxon>Mytilus</taxon>
    </lineage>
</organism>
<dbReference type="EMBL" id="CACVKT020005767">
    <property type="protein sequence ID" value="CAC5397734.1"/>
    <property type="molecule type" value="Genomic_DNA"/>
</dbReference>
<reference evidence="1 2" key="1">
    <citation type="submission" date="2020-06" db="EMBL/GenBank/DDBJ databases">
        <authorList>
            <person name="Li R."/>
            <person name="Bekaert M."/>
        </authorList>
    </citation>
    <scope>NUCLEOTIDE SEQUENCE [LARGE SCALE GENOMIC DNA]</scope>
    <source>
        <strain evidence="2">wild</strain>
    </source>
</reference>
<evidence type="ECO:0000313" key="1">
    <source>
        <dbReference type="EMBL" id="CAC5397734.1"/>
    </source>
</evidence>
<dbReference type="AlphaFoldDB" id="A0A6J8CRI0"/>
<protein>
    <submittedName>
        <fullName evidence="1">Uncharacterized protein</fullName>
    </submittedName>
</protein>
<evidence type="ECO:0000313" key="2">
    <source>
        <dbReference type="Proteomes" id="UP000507470"/>
    </source>
</evidence>
<gene>
    <name evidence="1" type="ORF">MCOR_32153</name>
</gene>
<sequence length="229" mass="25941">MVDATVHFSDPSALEPVHDLSDGMATSYFTDIIQDNFKRLMQGPCELCNHLPSVWFVVFVLLGKNQYYKDIILIFTFTNLSLFSTSTHLEADVMVSPDTKRLFRAIDGDHVVEQLKTQDKNNNVSQIIPNNQNNVSSHTPAPRNQFNMNPTPNNLPTFKVDNLDRSIAEGIKQEIQQKQTLNPCAADFEFTQPPLPPNHDQSVMSDLTKFLLKKDLLLSRFQNSSESQS</sequence>